<feature type="transmembrane region" description="Helical" evidence="9">
    <location>
        <begin position="138"/>
        <end position="164"/>
    </location>
</feature>
<accession>A0ABW5ZA81</accession>
<feature type="transmembrane region" description="Helical" evidence="9">
    <location>
        <begin position="208"/>
        <end position="229"/>
    </location>
</feature>
<dbReference type="PANTHER" id="PTHR30413">
    <property type="entry name" value="INNER MEMBRANE TRANSPORT PERMEASE"/>
    <property type="match status" value="1"/>
</dbReference>
<evidence type="ECO:0000256" key="1">
    <source>
        <dbReference type="ARBA" id="ARBA00004429"/>
    </source>
</evidence>
<evidence type="ECO:0000256" key="7">
    <source>
        <dbReference type="ARBA" id="ARBA00022989"/>
    </source>
</evidence>
<comment type="similarity">
    <text evidence="2 9">Belongs to the ABC-2 integral membrane protein family.</text>
</comment>
<dbReference type="InterPro" id="IPR013525">
    <property type="entry name" value="ABC2_TM"/>
</dbReference>
<keyword evidence="4 9" id="KW-1003">Cell membrane</keyword>
<reference evidence="12" key="1">
    <citation type="journal article" date="2019" name="Int. J. Syst. Evol. Microbiol.">
        <title>The Global Catalogue of Microorganisms (GCM) 10K type strain sequencing project: providing services to taxonomists for standard genome sequencing and annotation.</title>
        <authorList>
            <consortium name="The Broad Institute Genomics Platform"/>
            <consortium name="The Broad Institute Genome Sequencing Center for Infectious Disease"/>
            <person name="Wu L."/>
            <person name="Ma J."/>
        </authorList>
    </citation>
    <scope>NUCLEOTIDE SEQUENCE [LARGE SCALE GENOMIC DNA]</scope>
    <source>
        <strain evidence="12">KCTC 52644</strain>
    </source>
</reference>
<dbReference type="PIRSF" id="PIRSF006648">
    <property type="entry name" value="DrrB"/>
    <property type="match status" value="1"/>
</dbReference>
<protein>
    <recommendedName>
        <fullName evidence="9">Transport permease protein</fullName>
    </recommendedName>
</protein>
<gene>
    <name evidence="11" type="ORF">ACFSX9_13735</name>
</gene>
<evidence type="ECO:0000256" key="9">
    <source>
        <dbReference type="RuleBase" id="RU361157"/>
    </source>
</evidence>
<dbReference type="Pfam" id="PF01061">
    <property type="entry name" value="ABC2_membrane"/>
    <property type="match status" value="1"/>
</dbReference>
<evidence type="ECO:0000256" key="8">
    <source>
        <dbReference type="ARBA" id="ARBA00023136"/>
    </source>
</evidence>
<feature type="domain" description="ABC transmembrane type-2" evidence="10">
    <location>
        <begin position="61"/>
        <end position="285"/>
    </location>
</feature>
<feature type="transmembrane region" description="Helical" evidence="9">
    <location>
        <begin position="249"/>
        <end position="282"/>
    </location>
</feature>
<evidence type="ECO:0000256" key="2">
    <source>
        <dbReference type="ARBA" id="ARBA00007783"/>
    </source>
</evidence>
<evidence type="ECO:0000256" key="5">
    <source>
        <dbReference type="ARBA" id="ARBA00022519"/>
    </source>
</evidence>
<evidence type="ECO:0000256" key="6">
    <source>
        <dbReference type="ARBA" id="ARBA00022692"/>
    </source>
</evidence>
<feature type="transmembrane region" description="Helical" evidence="9">
    <location>
        <begin position="104"/>
        <end position="126"/>
    </location>
</feature>
<evidence type="ECO:0000256" key="4">
    <source>
        <dbReference type="ARBA" id="ARBA00022475"/>
    </source>
</evidence>
<dbReference type="PANTHER" id="PTHR30413:SF8">
    <property type="entry name" value="TRANSPORT PERMEASE PROTEIN"/>
    <property type="match status" value="1"/>
</dbReference>
<keyword evidence="12" id="KW-1185">Reference proteome</keyword>
<name>A0ABW5ZA81_9FLAO</name>
<keyword evidence="3 9" id="KW-0813">Transport</keyword>
<proteinExistence type="inferred from homology"/>
<dbReference type="InterPro" id="IPR047817">
    <property type="entry name" value="ABC2_TM_bact-type"/>
</dbReference>
<dbReference type="PRINTS" id="PR00164">
    <property type="entry name" value="ABC2TRNSPORT"/>
</dbReference>
<evidence type="ECO:0000256" key="3">
    <source>
        <dbReference type="ARBA" id="ARBA00022448"/>
    </source>
</evidence>
<evidence type="ECO:0000313" key="12">
    <source>
        <dbReference type="Proteomes" id="UP001597549"/>
    </source>
</evidence>
<dbReference type="InterPro" id="IPR000412">
    <property type="entry name" value="ABC_2_transport"/>
</dbReference>
<sequence>MSKHEFAAPEPKLDEHQEWDAVIEAKHSLFAINFKELWHYRDLLVLFVRRDFVTVYKQTILGPLWFFIQPILTTITFTIIFGNVAQLSTDGAPKVVFYMAGITLWNYFSTCLTSVSGVFNANAGIFGKVYFPRLIMPLTIVISNLMKFGVQFLLFICFVLYFVFQNQIQPNVWILALPLVIVFMALIAMGIGLILSTMTTKYKDLNQLISFGMQLFMYATPVIYPSSAIPTDYQWLVNMNPLVGLFDYMRYAFLGVGSFAFSDFIYPAVFSIIVLFFGILVFNKVQKTFMDTV</sequence>
<keyword evidence="7 9" id="KW-1133">Transmembrane helix</keyword>
<dbReference type="RefSeq" id="WP_379808648.1">
    <property type="nucleotide sequence ID" value="NZ_JBHUOL010000021.1"/>
</dbReference>
<keyword evidence="8 9" id="KW-0472">Membrane</keyword>
<dbReference type="EMBL" id="JBHUOL010000021">
    <property type="protein sequence ID" value="MFD2909794.1"/>
    <property type="molecule type" value="Genomic_DNA"/>
</dbReference>
<organism evidence="11 12">
    <name type="scientific">Flavobacterium ardleyense</name>
    <dbReference type="NCBI Taxonomy" id="2038737"/>
    <lineage>
        <taxon>Bacteria</taxon>
        <taxon>Pseudomonadati</taxon>
        <taxon>Bacteroidota</taxon>
        <taxon>Flavobacteriia</taxon>
        <taxon>Flavobacteriales</taxon>
        <taxon>Flavobacteriaceae</taxon>
        <taxon>Flavobacterium</taxon>
    </lineage>
</organism>
<evidence type="ECO:0000313" key="11">
    <source>
        <dbReference type="EMBL" id="MFD2909794.1"/>
    </source>
</evidence>
<feature type="transmembrane region" description="Helical" evidence="9">
    <location>
        <begin position="64"/>
        <end position="84"/>
    </location>
</feature>
<comment type="caution">
    <text evidence="11">The sequence shown here is derived from an EMBL/GenBank/DDBJ whole genome shotgun (WGS) entry which is preliminary data.</text>
</comment>
<comment type="subcellular location">
    <subcellularLocation>
        <location evidence="1">Cell inner membrane</location>
        <topology evidence="1">Multi-pass membrane protein</topology>
    </subcellularLocation>
    <subcellularLocation>
        <location evidence="9">Cell membrane</location>
        <topology evidence="9">Multi-pass membrane protein</topology>
    </subcellularLocation>
</comment>
<keyword evidence="5" id="KW-0997">Cell inner membrane</keyword>
<dbReference type="Proteomes" id="UP001597549">
    <property type="component" value="Unassembled WGS sequence"/>
</dbReference>
<keyword evidence="6 9" id="KW-0812">Transmembrane</keyword>
<evidence type="ECO:0000259" key="10">
    <source>
        <dbReference type="PROSITE" id="PS51012"/>
    </source>
</evidence>
<dbReference type="PROSITE" id="PS51012">
    <property type="entry name" value="ABC_TM2"/>
    <property type="match status" value="1"/>
</dbReference>
<feature type="transmembrane region" description="Helical" evidence="9">
    <location>
        <begin position="170"/>
        <end position="196"/>
    </location>
</feature>